<keyword evidence="2 5" id="KW-0812">Transmembrane</keyword>
<feature type="transmembrane region" description="Helical" evidence="5">
    <location>
        <begin position="174"/>
        <end position="198"/>
    </location>
</feature>
<feature type="transmembrane region" description="Helical" evidence="5">
    <location>
        <begin position="29"/>
        <end position="48"/>
    </location>
</feature>
<sequence>METILTVAVIVFIALMIFIGQHRGMIKMIFSLASMLIVLILVQILTPITKDFIETTPVYDAISKQVTQYVDEKIVDVSDSISQTGETAQKNTINSLPLPKSVKESLIKNNNADGYIELGVENFSQYVAEYLIDSVLNASTFILLFVVLTLLVQLVVHLLDIISKLPGINMLDKGGGAVIGLIEAVFVLWIACIIITAFSATSWGQQACDAIGNSVFLSLIYDNNAIQMFLNNLNLLA</sequence>
<dbReference type="RefSeq" id="WP_260979080.1">
    <property type="nucleotide sequence ID" value="NZ_JAODBU010000013.1"/>
</dbReference>
<name>A0ABT2M2T4_9FIRM</name>
<evidence type="ECO:0000313" key="7">
    <source>
        <dbReference type="Proteomes" id="UP001431199"/>
    </source>
</evidence>
<organism evidence="6 7">
    <name type="scientific">Eubacterium album</name>
    <dbReference type="NCBI Taxonomy" id="2978477"/>
    <lineage>
        <taxon>Bacteria</taxon>
        <taxon>Bacillati</taxon>
        <taxon>Bacillota</taxon>
        <taxon>Clostridia</taxon>
        <taxon>Eubacteriales</taxon>
        <taxon>Eubacteriaceae</taxon>
        <taxon>Eubacterium</taxon>
    </lineage>
</organism>
<feature type="transmembrane region" description="Helical" evidence="5">
    <location>
        <begin position="6"/>
        <end position="22"/>
    </location>
</feature>
<gene>
    <name evidence="6" type="ORF">N5B56_12200</name>
</gene>
<dbReference type="InterPro" id="IPR003825">
    <property type="entry name" value="Colicin-V_CvpA"/>
</dbReference>
<feature type="transmembrane region" description="Helical" evidence="5">
    <location>
        <begin position="141"/>
        <end position="162"/>
    </location>
</feature>
<keyword evidence="3 5" id="KW-1133">Transmembrane helix</keyword>
<accession>A0ABT2M2T4</accession>
<keyword evidence="7" id="KW-1185">Reference proteome</keyword>
<protein>
    <submittedName>
        <fullName evidence="6">CvpA family protein</fullName>
    </submittedName>
</protein>
<evidence type="ECO:0000313" key="6">
    <source>
        <dbReference type="EMBL" id="MCT7399831.1"/>
    </source>
</evidence>
<proteinExistence type="predicted"/>
<evidence type="ECO:0000256" key="1">
    <source>
        <dbReference type="ARBA" id="ARBA00004141"/>
    </source>
</evidence>
<evidence type="ECO:0000256" key="2">
    <source>
        <dbReference type="ARBA" id="ARBA00022692"/>
    </source>
</evidence>
<dbReference type="EMBL" id="JAODBU010000013">
    <property type="protein sequence ID" value="MCT7399831.1"/>
    <property type="molecule type" value="Genomic_DNA"/>
</dbReference>
<keyword evidence="4 5" id="KW-0472">Membrane</keyword>
<dbReference type="Pfam" id="PF02674">
    <property type="entry name" value="Colicin_V"/>
    <property type="match status" value="1"/>
</dbReference>
<evidence type="ECO:0000256" key="4">
    <source>
        <dbReference type="ARBA" id="ARBA00023136"/>
    </source>
</evidence>
<evidence type="ECO:0000256" key="5">
    <source>
        <dbReference type="SAM" id="Phobius"/>
    </source>
</evidence>
<reference evidence="6" key="1">
    <citation type="submission" date="2022-09" db="EMBL/GenBank/DDBJ databases">
        <title>Eubacterium sp. LFL-14 isolated from human feces.</title>
        <authorList>
            <person name="Liu F."/>
        </authorList>
    </citation>
    <scope>NUCLEOTIDE SEQUENCE</scope>
    <source>
        <strain evidence="6">LFL-14</strain>
    </source>
</reference>
<dbReference type="Proteomes" id="UP001431199">
    <property type="component" value="Unassembled WGS sequence"/>
</dbReference>
<comment type="caution">
    <text evidence="6">The sequence shown here is derived from an EMBL/GenBank/DDBJ whole genome shotgun (WGS) entry which is preliminary data.</text>
</comment>
<comment type="subcellular location">
    <subcellularLocation>
        <location evidence="1">Membrane</location>
        <topology evidence="1">Multi-pass membrane protein</topology>
    </subcellularLocation>
</comment>
<evidence type="ECO:0000256" key="3">
    <source>
        <dbReference type="ARBA" id="ARBA00022989"/>
    </source>
</evidence>